<feature type="compositionally biased region" description="Basic and acidic residues" evidence="2">
    <location>
        <begin position="263"/>
        <end position="272"/>
    </location>
</feature>
<dbReference type="PANTHER" id="PTHR33269">
    <property type="entry name" value="NADH-UBIQUINONE OXIDOREDUCTASE CHAIN 6"/>
    <property type="match status" value="1"/>
</dbReference>
<proteinExistence type="inferred from homology"/>
<evidence type="ECO:0000313" key="3">
    <source>
        <dbReference type="EMBL" id="MBY9074583.1"/>
    </source>
</evidence>
<comment type="caution">
    <text evidence="3">The sequence shown here is derived from an EMBL/GenBank/DDBJ whole genome shotgun (WGS) entry which is preliminary data.</text>
</comment>
<keyword evidence="1" id="KW-1003">Cell membrane</keyword>
<comment type="catalytic activity">
    <reaction evidence="1">
        <text>a quinone + NADH + 5 H(+)(in) = a quinol + NAD(+) + 4 H(+)(out)</text>
        <dbReference type="Rhea" id="RHEA:57888"/>
        <dbReference type="ChEBI" id="CHEBI:15378"/>
        <dbReference type="ChEBI" id="CHEBI:24646"/>
        <dbReference type="ChEBI" id="CHEBI:57540"/>
        <dbReference type="ChEBI" id="CHEBI:57945"/>
        <dbReference type="ChEBI" id="CHEBI:132124"/>
    </reaction>
</comment>
<dbReference type="EC" id="7.1.1.-" evidence="1"/>
<protein>
    <recommendedName>
        <fullName evidence="1">NADH-quinone oxidoreductase subunit J</fullName>
        <ecNumber evidence="1">7.1.1.-</ecNumber>
    </recommendedName>
</protein>
<evidence type="ECO:0000256" key="2">
    <source>
        <dbReference type="SAM" id="MobiDB-lite"/>
    </source>
</evidence>
<comment type="function">
    <text evidence="1">NDH-1 shuttles electrons from NADH, via FMN and iron-sulfur (Fe-S) centers, to quinones in the respiratory chain. Couples the redox reaction to proton translocation (for every two electrons transferred, four hydrogen ions are translocated across the cytoplasmic membrane), and thus conserves the redox energy in a proton gradient.</text>
</comment>
<feature type="transmembrane region" description="Helical" evidence="1">
    <location>
        <begin position="51"/>
        <end position="73"/>
    </location>
</feature>
<keyword evidence="4" id="KW-1185">Reference proteome</keyword>
<sequence>MIGFWLLAPVMVAAALGILFTRKAVHAALLLAVVMIGLAVMYALQDAPFLFAVQIIVYTGAILMLFLFVLMLVGVDASDSVVETIKGQRLMATVVGLLFGAVLVVGVAQVTVGAVTGLDEANAEGNVPALAQLLFSTYVFAFEATSALLITAAIGAMVLAHRERLTPKVGQAERAAQRMRDYVDHGKHLGPLPSPGVYARHNAVDTPALLPDGSAAETSVSRTLTARGTVRSAPALADDVTVLSRQIGHDGRRDGESGTTGNGRDREPGDQA</sequence>
<keyword evidence="1" id="KW-0874">Quinone</keyword>
<keyword evidence="3" id="KW-0560">Oxidoreductase</keyword>
<feature type="transmembrane region" description="Helical" evidence="1">
    <location>
        <begin position="94"/>
        <end position="118"/>
    </location>
</feature>
<gene>
    <name evidence="3" type="ORF">K1X13_07095</name>
</gene>
<accession>A0ABS7RHR6</accession>
<name>A0ABS7RHR6_9ACTN</name>
<feature type="transmembrane region" description="Helical" evidence="1">
    <location>
        <begin position="6"/>
        <end position="21"/>
    </location>
</feature>
<evidence type="ECO:0000256" key="1">
    <source>
        <dbReference type="RuleBase" id="RU004429"/>
    </source>
</evidence>
<reference evidence="3 4" key="1">
    <citation type="submission" date="2021-08" db="EMBL/GenBank/DDBJ databases">
        <title>Nocardioides bacterium WL0053 sp. nov., isolated from the sediment.</title>
        <authorList>
            <person name="Wang L."/>
            <person name="Zhang D."/>
            <person name="Zhang A."/>
        </authorList>
    </citation>
    <scope>NUCLEOTIDE SEQUENCE [LARGE SCALE GENOMIC DNA]</scope>
    <source>
        <strain evidence="3 4">WL0053</strain>
    </source>
</reference>
<dbReference type="PANTHER" id="PTHR33269:SF19">
    <property type="entry name" value="NADH-QUINONE OXIDOREDUCTASE SUBUNIT J"/>
    <property type="match status" value="1"/>
</dbReference>
<organism evidence="3 4">
    <name type="scientific">Nocardioides jiangsuensis</name>
    <dbReference type="NCBI Taxonomy" id="2866161"/>
    <lineage>
        <taxon>Bacteria</taxon>
        <taxon>Bacillati</taxon>
        <taxon>Actinomycetota</taxon>
        <taxon>Actinomycetes</taxon>
        <taxon>Propionibacteriales</taxon>
        <taxon>Nocardioidaceae</taxon>
        <taxon>Nocardioides</taxon>
    </lineage>
</organism>
<dbReference type="Gene3D" id="1.20.120.1200">
    <property type="entry name" value="NADH-ubiquinone/plastoquinone oxidoreductase chain 6, subunit NuoJ"/>
    <property type="match status" value="1"/>
</dbReference>
<keyword evidence="1" id="KW-0472">Membrane</keyword>
<keyword evidence="1" id="KW-0812">Transmembrane</keyword>
<keyword evidence="1" id="KW-1133">Transmembrane helix</keyword>
<dbReference type="InterPro" id="IPR042106">
    <property type="entry name" value="Nuo/plastoQ_OxRdtase_6_NuoJ"/>
</dbReference>
<evidence type="ECO:0000313" key="4">
    <source>
        <dbReference type="Proteomes" id="UP000754710"/>
    </source>
</evidence>
<dbReference type="EMBL" id="JAIEZQ010000001">
    <property type="protein sequence ID" value="MBY9074583.1"/>
    <property type="molecule type" value="Genomic_DNA"/>
</dbReference>
<dbReference type="InterPro" id="IPR001457">
    <property type="entry name" value="NADH_UbQ/plastoQ_OxRdtase_su6"/>
</dbReference>
<comment type="similarity">
    <text evidence="1">Belongs to the complex I subunit 6 family.</text>
</comment>
<dbReference type="Pfam" id="PF00499">
    <property type="entry name" value="Oxidored_q3"/>
    <property type="match status" value="1"/>
</dbReference>
<dbReference type="NCBIfam" id="NF005165">
    <property type="entry name" value="PRK06638.1-5"/>
    <property type="match status" value="1"/>
</dbReference>
<feature type="compositionally biased region" description="Basic and acidic residues" evidence="2">
    <location>
        <begin position="247"/>
        <end position="256"/>
    </location>
</feature>
<dbReference type="Proteomes" id="UP000754710">
    <property type="component" value="Unassembled WGS sequence"/>
</dbReference>
<feature type="transmembrane region" description="Helical" evidence="1">
    <location>
        <begin position="28"/>
        <end position="45"/>
    </location>
</feature>
<comment type="subcellular location">
    <subcellularLocation>
        <location evidence="1">Cell membrane</location>
        <topology evidence="1">Multi-pass membrane protein</topology>
    </subcellularLocation>
</comment>
<keyword evidence="1" id="KW-0520">NAD</keyword>
<feature type="region of interest" description="Disordered" evidence="2">
    <location>
        <begin position="243"/>
        <end position="272"/>
    </location>
</feature>
<dbReference type="RefSeq" id="WP_221024242.1">
    <property type="nucleotide sequence ID" value="NZ_JAIEZQ010000001.1"/>
</dbReference>
<feature type="transmembrane region" description="Helical" evidence="1">
    <location>
        <begin position="138"/>
        <end position="160"/>
    </location>
</feature>
<dbReference type="GO" id="GO:0016491">
    <property type="term" value="F:oxidoreductase activity"/>
    <property type="evidence" value="ECO:0007669"/>
    <property type="project" value="UniProtKB-KW"/>
</dbReference>